<accession>A0A3L8RIR6</accession>
<comment type="caution">
    <text evidence="2">The sequence shown here is derived from an EMBL/GenBank/DDBJ whole genome shotgun (WGS) entry which is preliminary data.</text>
</comment>
<name>A0A3L8RIR6_STRRN</name>
<dbReference type="STRING" id="1343740.M271_32660"/>
<evidence type="ECO:0000313" key="3">
    <source>
        <dbReference type="Proteomes" id="UP000281594"/>
    </source>
</evidence>
<proteinExistence type="predicted"/>
<protein>
    <recommendedName>
        <fullName evidence="1">DUF6879 domain-containing protein</fullName>
    </recommendedName>
</protein>
<gene>
    <name evidence="2" type="ORF">D3C57_111050</name>
</gene>
<dbReference type="AlphaFoldDB" id="A0A3L8RIR6"/>
<dbReference type="Proteomes" id="UP000281594">
    <property type="component" value="Unassembled WGS sequence"/>
</dbReference>
<dbReference type="InterPro" id="IPR049244">
    <property type="entry name" value="DUF6879"/>
</dbReference>
<sequence>MLDLRAPALPAEQGEPLDDDAYVSDFRARRKAIRNGESWKLERLQHFEEEDSPTRDALRRGDWDEALRLFEARREAEQETAERDRRNGSPFHRLRVVEEPVTPYMQWELHSLHVRAEAGHPTRVLPAKEVAAAETEHLLPEFVILDNLTLYEILYTETGVFESARRFTDPEIVKPWVAYVKQAWAAAEDIRTYFERAVVHLPPPPAA</sequence>
<dbReference type="RefSeq" id="WP_121824221.1">
    <property type="nucleotide sequence ID" value="NC_022785.1"/>
</dbReference>
<evidence type="ECO:0000313" key="2">
    <source>
        <dbReference type="EMBL" id="RLV78913.1"/>
    </source>
</evidence>
<dbReference type="Pfam" id="PF21806">
    <property type="entry name" value="DUF6879"/>
    <property type="match status" value="1"/>
</dbReference>
<evidence type="ECO:0000259" key="1">
    <source>
        <dbReference type="Pfam" id="PF21806"/>
    </source>
</evidence>
<reference evidence="2 3" key="1">
    <citation type="journal article" date="2018" name="J. Biol. Chem.">
        <title>Discovery of the actinoplanic acid pathway in Streptomyces rapamycinicus reveals a genetically conserved synergism with rapamycin.</title>
        <authorList>
            <person name="Mrak P."/>
            <person name="Krastel P."/>
            <person name="Pivk Lukancic P."/>
            <person name="Tao J."/>
            <person name="Pistorius D."/>
            <person name="Moore C.M."/>
        </authorList>
    </citation>
    <scope>NUCLEOTIDE SEQUENCE [LARGE SCALE GENOMIC DNA]</scope>
    <source>
        <strain evidence="2 3">NRRL 5491</strain>
    </source>
</reference>
<feature type="domain" description="DUF6879" evidence="1">
    <location>
        <begin position="35"/>
        <end position="194"/>
    </location>
</feature>
<dbReference type="EMBL" id="QYCY01000001">
    <property type="protein sequence ID" value="RLV78913.1"/>
    <property type="molecule type" value="Genomic_DNA"/>
</dbReference>
<organism evidence="2 3">
    <name type="scientific">Streptomyces rapamycinicus (strain ATCC 29253 / DSM 41530 / NRRL 5491 / AYB-994)</name>
    <name type="common">Streptomyces hygroscopicus (strain ATCC 29253)</name>
    <dbReference type="NCBI Taxonomy" id="1343740"/>
    <lineage>
        <taxon>Bacteria</taxon>
        <taxon>Bacillati</taxon>
        <taxon>Actinomycetota</taxon>
        <taxon>Actinomycetes</taxon>
        <taxon>Kitasatosporales</taxon>
        <taxon>Streptomycetaceae</taxon>
        <taxon>Streptomyces</taxon>
        <taxon>Streptomyces violaceusniger group</taxon>
    </lineage>
</organism>